<dbReference type="Proteomes" id="UP001500984">
    <property type="component" value="Unassembled WGS sequence"/>
</dbReference>
<dbReference type="SMART" id="SM00487">
    <property type="entry name" value="DEXDc"/>
    <property type="match status" value="1"/>
</dbReference>
<feature type="domain" description="Helicase C-terminal" evidence="4">
    <location>
        <begin position="895"/>
        <end position="1057"/>
    </location>
</feature>
<dbReference type="PROSITE" id="PS51192">
    <property type="entry name" value="HELICASE_ATP_BIND_1"/>
    <property type="match status" value="1"/>
</dbReference>
<evidence type="ECO:0000256" key="2">
    <source>
        <dbReference type="SAM" id="MobiDB-lite"/>
    </source>
</evidence>
<dbReference type="Pfam" id="PF00271">
    <property type="entry name" value="Helicase_C"/>
    <property type="match status" value="1"/>
</dbReference>
<keyword evidence="5" id="KW-0347">Helicase</keyword>
<feature type="domain" description="Helicase ATP-binding" evidence="3">
    <location>
        <begin position="565"/>
        <end position="768"/>
    </location>
</feature>
<dbReference type="Gene3D" id="3.40.50.300">
    <property type="entry name" value="P-loop containing nucleotide triphosphate hydrolases"/>
    <property type="match status" value="1"/>
</dbReference>
<proteinExistence type="predicted"/>
<name>A0ABN2WM14_9MICO</name>
<dbReference type="InterPro" id="IPR027417">
    <property type="entry name" value="P-loop_NTPase"/>
</dbReference>
<sequence>MASSDPARGDRGRPARDPEHAASERPARDPESPRDPEWKRLLAPVARARADDGARSAAEAPAALGISFELCAEDSRGWFYDSAPVPLERAHLADGAAWFVGIRPVEAGSRPGTWRRGGLTWRSFAHPGTGPQRRVRSLLDQLHRLSRDERNLNPGEAGLLRLDRYPSALLWPLLERLRAAGVSFVGAGLLTAVRVGGAAEKRVDLHRDAHGRLHLEPRLRIDGEPMAASGVVGDHGFAGLSGELDAVGGALTLTLAPAEAPAVPGAEAVRGLRAPVVVPAREAEEFTAEYFPVLRSAVPVTSEDGSVELPADVPPRLSLLAVYGEEDTVALHWSWLYEGPRREYSVASSAGAARDPAAEAAVAARASRVWAGAGTVERQDLTGTDTAAFTVRALPQLERLDCVRVTTSGRRADYRELTEPPAVTVKSEETEDRDWFDLAFQVTVAGRTVPFASLFRALARGQKRLLLPDKSYLSLDHPAFDGLRTLLREAEALGEWDPEAPRISRYQVDLWEEFVDLADSSEAALAWRRSVGALERLAEVPRPPVPAGLRAQLRGYQHDGFAWLSLLYDHGLGGILADDMGLGKTLQTLALIVRAREGGGPSAAGPREGGAAPAVSPQEPVPEASGEGVPGSLAHPQAPFLVVAPASVVGVWKGEAERFAPGLDVRVIEQTRAAARTAGRREVLAEEARGADVVLTSYTLLRLDAEEYARGSWSGLVLDEAQFAKNRRTQAHQALRDIRAPFRLALTGTPVENSLDDLWALLALTAPGIFPSPVAFRQQYTLPVEKGGSAHRLQRVRRRIRPFVLRRTKEDVAAELPAKQEQIREVELLPEHRKLYDAVLQRERKKVLGLLEDLEQQGMERTRFIVFRSLTLLRMLALDPSIVDEEQHAGVESSKLRALLEELEQVLGEKHRVLVFSQFTSYLDRVEEALEARGIRCVRLDGATRRRQEVVDRFRQGDAGVFLLSLKAGGFGLTLTEADYVYLMDPWWNPAAEAQAVDRTHRIGQSESVMVYRMVARGTIEEKVLELQRRKARLAESLLEGEGGGGFSRPLTAEEMRGLFAEE</sequence>
<reference evidence="5 6" key="1">
    <citation type="journal article" date="2019" name="Int. J. Syst. Evol. Microbiol.">
        <title>The Global Catalogue of Microorganisms (GCM) 10K type strain sequencing project: providing services to taxonomists for standard genome sequencing and annotation.</title>
        <authorList>
            <consortium name="The Broad Institute Genomics Platform"/>
            <consortium name="The Broad Institute Genome Sequencing Center for Infectious Disease"/>
            <person name="Wu L."/>
            <person name="Ma J."/>
        </authorList>
    </citation>
    <scope>NUCLEOTIDE SEQUENCE [LARGE SCALE GENOMIC DNA]</scope>
    <source>
        <strain evidence="5 6">JCM 15900</strain>
    </source>
</reference>
<gene>
    <name evidence="5" type="ORF">GCM10009823_14700</name>
</gene>
<dbReference type="InterPro" id="IPR014001">
    <property type="entry name" value="Helicase_ATP-bd"/>
</dbReference>
<dbReference type="Pfam" id="PF00176">
    <property type="entry name" value="SNF2-rel_dom"/>
    <property type="match status" value="1"/>
</dbReference>
<dbReference type="EMBL" id="BAAAPZ010000004">
    <property type="protein sequence ID" value="GAA2095222.1"/>
    <property type="molecule type" value="Genomic_DNA"/>
</dbReference>
<evidence type="ECO:0000259" key="3">
    <source>
        <dbReference type="PROSITE" id="PS51192"/>
    </source>
</evidence>
<keyword evidence="6" id="KW-1185">Reference proteome</keyword>
<evidence type="ECO:0000259" key="4">
    <source>
        <dbReference type="PROSITE" id="PS51194"/>
    </source>
</evidence>
<feature type="compositionally biased region" description="Low complexity" evidence="2">
    <location>
        <begin position="603"/>
        <end position="614"/>
    </location>
</feature>
<dbReference type="InterPro" id="IPR049730">
    <property type="entry name" value="SNF2/RAD54-like_C"/>
</dbReference>
<dbReference type="Gene3D" id="3.40.50.10810">
    <property type="entry name" value="Tandem AAA-ATPase domain"/>
    <property type="match status" value="1"/>
</dbReference>
<dbReference type="GO" id="GO:0004386">
    <property type="term" value="F:helicase activity"/>
    <property type="evidence" value="ECO:0007669"/>
    <property type="project" value="UniProtKB-KW"/>
</dbReference>
<organism evidence="5 6">
    <name type="scientific">Brevibacterium salitolerans</name>
    <dbReference type="NCBI Taxonomy" id="1403566"/>
    <lineage>
        <taxon>Bacteria</taxon>
        <taxon>Bacillati</taxon>
        <taxon>Actinomycetota</taxon>
        <taxon>Actinomycetes</taxon>
        <taxon>Micrococcales</taxon>
        <taxon>Brevibacteriaceae</taxon>
        <taxon>Brevibacterium</taxon>
    </lineage>
</organism>
<keyword evidence="5" id="KW-0067">ATP-binding</keyword>
<comment type="caution">
    <text evidence="5">The sequence shown here is derived from an EMBL/GenBank/DDBJ whole genome shotgun (WGS) entry which is preliminary data.</text>
</comment>
<feature type="compositionally biased region" description="Basic and acidic residues" evidence="2">
    <location>
        <begin position="7"/>
        <end position="39"/>
    </location>
</feature>
<protein>
    <submittedName>
        <fullName evidence="5">DEAD/DEAH box helicase</fullName>
    </submittedName>
</protein>
<feature type="region of interest" description="Disordered" evidence="2">
    <location>
        <begin position="600"/>
        <end position="630"/>
    </location>
</feature>
<keyword evidence="5" id="KW-0547">Nucleotide-binding</keyword>
<dbReference type="InterPro" id="IPR000330">
    <property type="entry name" value="SNF2_N"/>
</dbReference>
<dbReference type="PANTHER" id="PTHR10799">
    <property type="entry name" value="SNF2/RAD54 HELICASE FAMILY"/>
    <property type="match status" value="1"/>
</dbReference>
<accession>A0ABN2WM14</accession>
<evidence type="ECO:0000313" key="5">
    <source>
        <dbReference type="EMBL" id="GAA2095222.1"/>
    </source>
</evidence>
<evidence type="ECO:0000313" key="6">
    <source>
        <dbReference type="Proteomes" id="UP001500984"/>
    </source>
</evidence>
<dbReference type="PROSITE" id="PS51194">
    <property type="entry name" value="HELICASE_CTER"/>
    <property type="match status" value="1"/>
</dbReference>
<dbReference type="SUPFAM" id="SSF52540">
    <property type="entry name" value="P-loop containing nucleoside triphosphate hydrolases"/>
    <property type="match status" value="2"/>
</dbReference>
<feature type="region of interest" description="Disordered" evidence="2">
    <location>
        <begin position="1"/>
        <end position="39"/>
    </location>
</feature>
<evidence type="ECO:0000256" key="1">
    <source>
        <dbReference type="ARBA" id="ARBA00022801"/>
    </source>
</evidence>
<dbReference type="InterPro" id="IPR001650">
    <property type="entry name" value="Helicase_C-like"/>
</dbReference>
<dbReference type="SMART" id="SM00490">
    <property type="entry name" value="HELICc"/>
    <property type="match status" value="1"/>
</dbReference>
<dbReference type="CDD" id="cd18793">
    <property type="entry name" value="SF2_C_SNF"/>
    <property type="match status" value="1"/>
</dbReference>
<dbReference type="RefSeq" id="WP_344336626.1">
    <property type="nucleotide sequence ID" value="NZ_BAAAPZ010000004.1"/>
</dbReference>
<dbReference type="InterPro" id="IPR038718">
    <property type="entry name" value="SNF2-like_sf"/>
</dbReference>
<keyword evidence="1" id="KW-0378">Hydrolase</keyword>